<proteinExistence type="inferred from homology"/>
<dbReference type="AlphaFoldDB" id="A0A120K0Z9"/>
<evidence type="ECO:0000256" key="4">
    <source>
        <dbReference type="ARBA" id="ARBA00063730"/>
    </source>
</evidence>
<dbReference type="GO" id="GO:0006400">
    <property type="term" value="P:tRNA modification"/>
    <property type="evidence" value="ECO:0007669"/>
    <property type="project" value="UniProtKB-ARBA"/>
</dbReference>
<dbReference type="GO" id="GO:0006357">
    <property type="term" value="P:regulation of transcription by RNA polymerase II"/>
    <property type="evidence" value="ECO:0007669"/>
    <property type="project" value="UniProtKB-ARBA"/>
</dbReference>
<dbReference type="InterPro" id="IPR013641">
    <property type="entry name" value="KTI12/PSTK"/>
</dbReference>
<keyword evidence="6" id="KW-1185">Reference proteome</keyword>
<dbReference type="Gene3D" id="3.40.50.300">
    <property type="entry name" value="P-loop containing nucleotide triphosphate hydrolases"/>
    <property type="match status" value="1"/>
</dbReference>
<dbReference type="Proteomes" id="UP000243052">
    <property type="component" value="Chromosome ii"/>
</dbReference>
<name>A0A120K0Z9_9SACH</name>
<sequence>MPLVLFTGFPGSGKTTYALKLKQLLEAKIEAESTLADYTVKYHSDETLGLRHADYTTSHGEKSARSKIMSVVKRDLSRTCVVIVDSLNYIKGFRYQLHCEVKNSRTTYCLVHCLAPKDQLFNWNSNRNKEDSWETGLLNQLVQRYEEPNPSARWDSPLFSILAGVDKLEGNIEQEIYHVLFPMLFKDDSNREVEKLLQSLKPSGATMMKPAAQMNQVQVLDGETQKVVRRIMDYIKSNVVSGLIRVIVSDENDINDPACCFVELSSDRISMAHLQRIRRQFVQLNRLRGIENDRIVPLFTEYLNKNLNMDNM</sequence>
<dbReference type="OrthoDB" id="9972657at2759"/>
<protein>
    <submittedName>
        <fullName evidence="5">HBL047Cp</fullName>
    </submittedName>
</protein>
<organism evidence="5 6">
    <name type="scientific">Eremothecium sinecaudum</name>
    <dbReference type="NCBI Taxonomy" id="45286"/>
    <lineage>
        <taxon>Eukaryota</taxon>
        <taxon>Fungi</taxon>
        <taxon>Dikarya</taxon>
        <taxon>Ascomycota</taxon>
        <taxon>Saccharomycotina</taxon>
        <taxon>Saccharomycetes</taxon>
        <taxon>Saccharomycetales</taxon>
        <taxon>Saccharomycetaceae</taxon>
        <taxon>Eremothecium</taxon>
    </lineage>
</organism>
<reference evidence="5 6" key="1">
    <citation type="submission" date="2016-01" db="EMBL/GenBank/DDBJ databases">
        <title>Genome sequence of the yeast Holleya sinecauda.</title>
        <authorList>
            <person name="Dietrich F.S."/>
        </authorList>
    </citation>
    <scope>NUCLEOTIDE SEQUENCE [LARGE SCALE GENOMIC DNA]</scope>
    <source>
        <strain evidence="5 6">ATCC 58844</strain>
    </source>
</reference>
<comment type="subunit">
    <text evidence="4">Interacts with the elongator complex.</text>
</comment>
<keyword evidence="2" id="KW-0067">ATP-binding</keyword>
<evidence type="ECO:0000256" key="1">
    <source>
        <dbReference type="ARBA" id="ARBA00022741"/>
    </source>
</evidence>
<accession>A0A120K0Z9</accession>
<evidence type="ECO:0000256" key="3">
    <source>
        <dbReference type="ARBA" id="ARBA00025768"/>
    </source>
</evidence>
<dbReference type="FunFam" id="3.40.50.300:FF:000827">
    <property type="entry name" value="KTI12 chromatin-associated homolog"/>
    <property type="match status" value="1"/>
</dbReference>
<evidence type="ECO:0000256" key="2">
    <source>
        <dbReference type="ARBA" id="ARBA00022840"/>
    </source>
</evidence>
<dbReference type="PANTHER" id="PTHR12435">
    <property type="match status" value="1"/>
</dbReference>
<dbReference type="STRING" id="45286.A0A120K0Z9"/>
<dbReference type="InterPro" id="IPR027417">
    <property type="entry name" value="P-loop_NTPase"/>
</dbReference>
<evidence type="ECO:0000313" key="5">
    <source>
        <dbReference type="EMBL" id="AMD18855.1"/>
    </source>
</evidence>
<dbReference type="SUPFAM" id="SSF52540">
    <property type="entry name" value="P-loop containing nucleoside triphosphate hydrolases"/>
    <property type="match status" value="1"/>
</dbReference>
<dbReference type="RefSeq" id="XP_017985851.1">
    <property type="nucleotide sequence ID" value="XM_018130053.1"/>
</dbReference>
<dbReference type="Pfam" id="PF08433">
    <property type="entry name" value="KTI12"/>
    <property type="match status" value="1"/>
</dbReference>
<dbReference type="GeneID" id="28722034"/>
<gene>
    <name evidence="5" type="ORF">AW171_hschr2377</name>
</gene>
<dbReference type="GO" id="GO:0005524">
    <property type="term" value="F:ATP binding"/>
    <property type="evidence" value="ECO:0007669"/>
    <property type="project" value="UniProtKB-KW"/>
</dbReference>
<keyword evidence="1" id="KW-0547">Nucleotide-binding</keyword>
<dbReference type="EMBL" id="CP014242">
    <property type="protein sequence ID" value="AMD18855.1"/>
    <property type="molecule type" value="Genomic_DNA"/>
</dbReference>
<evidence type="ECO:0000313" key="6">
    <source>
        <dbReference type="Proteomes" id="UP000243052"/>
    </source>
</evidence>
<comment type="similarity">
    <text evidence="3">Belongs to the KTI12 family.</text>
</comment>